<keyword evidence="10" id="KW-1185">Reference proteome</keyword>
<dbReference type="Pfam" id="PF04376">
    <property type="entry name" value="ATE_N"/>
    <property type="match status" value="1"/>
</dbReference>
<dbReference type="EMBL" id="KZ308393">
    <property type="protein sequence ID" value="KAG8228892.1"/>
    <property type="molecule type" value="Genomic_DNA"/>
</dbReference>
<dbReference type="GO" id="GO:0005737">
    <property type="term" value="C:cytoplasm"/>
    <property type="evidence" value="ECO:0007669"/>
    <property type="project" value="TreeGrafter"/>
</dbReference>
<dbReference type="Proteomes" id="UP000792457">
    <property type="component" value="Unassembled WGS sequence"/>
</dbReference>
<protein>
    <recommendedName>
        <fullName evidence="5">Arginyl-tRNA--protein transferase 1</fullName>
        <shortName evidence="5">Arginyltransferase 1</shortName>
        <shortName evidence="5">R-transferase 1</shortName>
        <ecNumber evidence="5">2.3.2.8</ecNumber>
    </recommendedName>
    <alternativeName>
        <fullName evidence="5">Arginine-tRNA--protein transferase 1</fullName>
    </alternativeName>
</protein>
<proteinExistence type="inferred from homology"/>
<comment type="function">
    <text evidence="5">Involved in the post-translational conjugation of arginine to the N-terminal aspartate or glutamate of a protein. This arginylation is required for degradation of the protein via the ubiquitin pathway.</text>
</comment>
<feature type="compositionally biased region" description="Basic and acidic residues" evidence="6">
    <location>
        <begin position="206"/>
        <end position="226"/>
    </location>
</feature>
<evidence type="ECO:0000256" key="6">
    <source>
        <dbReference type="SAM" id="MobiDB-lite"/>
    </source>
</evidence>
<feature type="region of interest" description="Disordered" evidence="6">
    <location>
        <begin position="190"/>
        <end position="231"/>
    </location>
</feature>
<dbReference type="InterPro" id="IPR017137">
    <property type="entry name" value="Arg-tRNA-P_Trfase_1_euk"/>
</dbReference>
<keyword evidence="2 5" id="KW-0808">Transferase</keyword>
<evidence type="ECO:0000256" key="5">
    <source>
        <dbReference type="PIRNR" id="PIRNR037207"/>
    </source>
</evidence>
<dbReference type="PANTHER" id="PTHR21367">
    <property type="entry name" value="ARGININE-TRNA-PROTEIN TRANSFERASE 1"/>
    <property type="match status" value="1"/>
</dbReference>
<evidence type="ECO:0000259" key="8">
    <source>
        <dbReference type="Pfam" id="PF04377"/>
    </source>
</evidence>
<comment type="catalytic activity">
    <reaction evidence="5">
        <text>an N-terminal L-alpha-aminoacyl-[protein] + L-arginyl-tRNA(Arg) = an N-terminal L-arginyl-L-aminoacyl-[protein] + tRNA(Arg) + H(+)</text>
        <dbReference type="Rhea" id="RHEA:10208"/>
        <dbReference type="Rhea" id="RHEA-COMP:9658"/>
        <dbReference type="Rhea" id="RHEA-COMP:9673"/>
        <dbReference type="Rhea" id="RHEA-COMP:10636"/>
        <dbReference type="Rhea" id="RHEA-COMP:10638"/>
        <dbReference type="ChEBI" id="CHEBI:15378"/>
        <dbReference type="ChEBI" id="CHEBI:78442"/>
        <dbReference type="ChEBI" id="CHEBI:78513"/>
        <dbReference type="ChEBI" id="CHEBI:78597"/>
        <dbReference type="ChEBI" id="CHEBI:83562"/>
        <dbReference type="EC" id="2.3.2.8"/>
    </reaction>
</comment>
<feature type="domain" description="N-end rule aminoacyl transferase C-terminal" evidence="8">
    <location>
        <begin position="326"/>
        <end position="465"/>
    </location>
</feature>
<comment type="caution">
    <text evidence="9">The sequence shown here is derived from an EMBL/GenBank/DDBJ whole genome shotgun (WGS) entry which is preliminary data.</text>
</comment>
<accession>A0A8K0P0V1</accession>
<dbReference type="PANTHER" id="PTHR21367:SF1">
    <property type="entry name" value="ARGINYL-TRNA--PROTEIN TRANSFERASE 1"/>
    <property type="match status" value="1"/>
</dbReference>
<reference evidence="9" key="2">
    <citation type="submission" date="2017-10" db="EMBL/GenBank/DDBJ databases">
        <title>Ladona fulva Genome sequencing and assembly.</title>
        <authorList>
            <person name="Murali S."/>
            <person name="Richards S."/>
            <person name="Bandaranaike D."/>
            <person name="Bellair M."/>
            <person name="Blankenburg K."/>
            <person name="Chao H."/>
            <person name="Dinh H."/>
            <person name="Doddapaneni H."/>
            <person name="Dugan-Rocha S."/>
            <person name="Elkadiri S."/>
            <person name="Gnanaolivu R."/>
            <person name="Hernandez B."/>
            <person name="Skinner E."/>
            <person name="Javaid M."/>
            <person name="Lee S."/>
            <person name="Li M."/>
            <person name="Ming W."/>
            <person name="Munidasa M."/>
            <person name="Muniz J."/>
            <person name="Nguyen L."/>
            <person name="Hughes D."/>
            <person name="Osuji N."/>
            <person name="Pu L.-L."/>
            <person name="Puazo M."/>
            <person name="Qu C."/>
            <person name="Quiroz J."/>
            <person name="Raj R."/>
            <person name="Weissenberger G."/>
            <person name="Xin Y."/>
            <person name="Zou X."/>
            <person name="Han Y."/>
            <person name="Worley K."/>
            <person name="Muzny D."/>
            <person name="Gibbs R."/>
        </authorList>
    </citation>
    <scope>NUCLEOTIDE SEQUENCE</scope>
    <source>
        <strain evidence="9">Sampled in the wild</strain>
    </source>
</reference>
<dbReference type="AlphaFoldDB" id="A0A8K0P0V1"/>
<keyword evidence="3 5" id="KW-0833">Ubl conjugation pathway</keyword>
<dbReference type="Pfam" id="PF04377">
    <property type="entry name" value="ATE_C"/>
    <property type="match status" value="1"/>
</dbReference>
<evidence type="ECO:0000313" key="10">
    <source>
        <dbReference type="Proteomes" id="UP000792457"/>
    </source>
</evidence>
<reference evidence="9" key="1">
    <citation type="submission" date="2013-04" db="EMBL/GenBank/DDBJ databases">
        <authorList>
            <person name="Qu J."/>
            <person name="Murali S.C."/>
            <person name="Bandaranaike D."/>
            <person name="Bellair M."/>
            <person name="Blankenburg K."/>
            <person name="Chao H."/>
            <person name="Dinh H."/>
            <person name="Doddapaneni H."/>
            <person name="Downs B."/>
            <person name="Dugan-Rocha S."/>
            <person name="Elkadiri S."/>
            <person name="Gnanaolivu R.D."/>
            <person name="Hernandez B."/>
            <person name="Javaid M."/>
            <person name="Jayaseelan J.C."/>
            <person name="Lee S."/>
            <person name="Li M."/>
            <person name="Ming W."/>
            <person name="Munidasa M."/>
            <person name="Muniz J."/>
            <person name="Nguyen L."/>
            <person name="Ongeri F."/>
            <person name="Osuji N."/>
            <person name="Pu L.-L."/>
            <person name="Puazo M."/>
            <person name="Qu C."/>
            <person name="Quiroz J."/>
            <person name="Raj R."/>
            <person name="Weissenberger G."/>
            <person name="Xin Y."/>
            <person name="Zou X."/>
            <person name="Han Y."/>
            <person name="Richards S."/>
            <person name="Worley K."/>
            <person name="Muzny D."/>
            <person name="Gibbs R."/>
        </authorList>
    </citation>
    <scope>NUCLEOTIDE SEQUENCE</scope>
    <source>
        <strain evidence="9">Sampled in the wild</strain>
    </source>
</reference>
<name>A0A8K0P0V1_LADFU</name>
<evidence type="ECO:0000256" key="1">
    <source>
        <dbReference type="ARBA" id="ARBA00009991"/>
    </source>
</evidence>
<dbReference type="EC" id="2.3.2.8" evidence="5"/>
<keyword evidence="4 5" id="KW-0012">Acyltransferase</keyword>
<feature type="domain" description="N-end aminoacyl transferase N-terminal" evidence="7">
    <location>
        <begin position="79"/>
        <end position="149"/>
    </location>
</feature>
<dbReference type="InterPro" id="IPR030700">
    <property type="entry name" value="N-end_Aminoacyl_Trfase"/>
</dbReference>
<evidence type="ECO:0000259" key="7">
    <source>
        <dbReference type="Pfam" id="PF04376"/>
    </source>
</evidence>
<sequence>MKPCHPKKIGHLLHGRRNSVDNKDDQEDGAGLCDCTQRAQVDTSQVDKSYRSYRCSHRFMEELTLSGSQLVRTGKSVDHCGYCKTDASSICEGMLALSLNVMDYQNLIDHGWRRSGRYVYKPINKKTCCPMYTIRCEISSFHLSKSHKKVLRNMNKYLLKGKPVQSLSETKRKEWNKYLANPIGELPAPHSMSDFYDNEDASSRSPAEHNERGKSRVNAERRKTDSLSEEFSSRKGSFVDSAVSNDGTHRKKAKVIRHENKVNKLLSQGYSEKEIHERLKTSKVVPQVSSNLEDYMSKLESGTNKLLIKLVRTSPKSKEYRETERESFQLYRKYQIVIHGDEPNEVTKSGFVGFLVDSPLEPVGSENDPSSSYGSFHQQYWINGTLIAVGVIDILPYCVSSVYFYYDPDFKVLSLGTYGALSEIFFTKNLKLANPMIQFYYMGYYIHSCPKMRYKGSFPPSFLLCPENYTWHPIERCLPKLDLSKYSRFHEEIRADGSELIRG</sequence>
<dbReference type="InterPro" id="IPR007472">
    <property type="entry name" value="N-end_Aminoacyl_Trfase_C"/>
</dbReference>
<evidence type="ECO:0000256" key="2">
    <source>
        <dbReference type="ARBA" id="ARBA00022679"/>
    </source>
</evidence>
<evidence type="ECO:0000313" key="9">
    <source>
        <dbReference type="EMBL" id="KAG8228892.1"/>
    </source>
</evidence>
<dbReference type="PIRSF" id="PIRSF037207">
    <property type="entry name" value="ATE1_euk"/>
    <property type="match status" value="1"/>
</dbReference>
<dbReference type="OrthoDB" id="74183at2759"/>
<comment type="similarity">
    <text evidence="1 5">Belongs to the R-transferase family.</text>
</comment>
<dbReference type="InterPro" id="IPR007471">
    <property type="entry name" value="N-end_Aminoacyl_Trfase_N"/>
</dbReference>
<organism evidence="9 10">
    <name type="scientific">Ladona fulva</name>
    <name type="common">Scarce chaser dragonfly</name>
    <name type="synonym">Libellula fulva</name>
    <dbReference type="NCBI Taxonomy" id="123851"/>
    <lineage>
        <taxon>Eukaryota</taxon>
        <taxon>Metazoa</taxon>
        <taxon>Ecdysozoa</taxon>
        <taxon>Arthropoda</taxon>
        <taxon>Hexapoda</taxon>
        <taxon>Insecta</taxon>
        <taxon>Pterygota</taxon>
        <taxon>Palaeoptera</taxon>
        <taxon>Odonata</taxon>
        <taxon>Epiprocta</taxon>
        <taxon>Anisoptera</taxon>
        <taxon>Libelluloidea</taxon>
        <taxon>Libellulidae</taxon>
        <taxon>Ladona</taxon>
    </lineage>
</organism>
<gene>
    <name evidence="9" type="ORF">J437_LFUL007629</name>
</gene>
<dbReference type="GO" id="GO:0004057">
    <property type="term" value="F:arginyl-tRNA--protein transferase activity"/>
    <property type="evidence" value="ECO:0007669"/>
    <property type="project" value="UniProtKB-EC"/>
</dbReference>
<evidence type="ECO:0000256" key="3">
    <source>
        <dbReference type="ARBA" id="ARBA00022786"/>
    </source>
</evidence>
<evidence type="ECO:0000256" key="4">
    <source>
        <dbReference type="ARBA" id="ARBA00023315"/>
    </source>
</evidence>